<feature type="region of interest" description="Disordered" evidence="1">
    <location>
        <begin position="117"/>
        <end position="136"/>
    </location>
</feature>
<dbReference type="EMBL" id="NAJL01000010">
    <property type="protein sequence ID" value="TKA30649.1"/>
    <property type="molecule type" value="Genomic_DNA"/>
</dbReference>
<name>A0A4V5N5C9_9PEZI</name>
<dbReference type="PANTHER" id="PTHR46644:SF2">
    <property type="entry name" value="DNA REPAIR PROTEIN XRCC2"/>
    <property type="match status" value="1"/>
</dbReference>
<dbReference type="InterPro" id="IPR030547">
    <property type="entry name" value="XRCC2"/>
</dbReference>
<dbReference type="Proteomes" id="UP000308549">
    <property type="component" value="Unassembled WGS sequence"/>
</dbReference>
<dbReference type="PANTHER" id="PTHR46644">
    <property type="entry name" value="DNA REPAIR PROTEIN XRCC2"/>
    <property type="match status" value="1"/>
</dbReference>
<feature type="compositionally biased region" description="Low complexity" evidence="1">
    <location>
        <begin position="121"/>
        <end position="131"/>
    </location>
</feature>
<accession>A0A4V5N5C9</accession>
<proteinExistence type="predicted"/>
<dbReference type="GO" id="GO:0005657">
    <property type="term" value="C:replication fork"/>
    <property type="evidence" value="ECO:0007669"/>
    <property type="project" value="InterPro"/>
</dbReference>
<comment type="caution">
    <text evidence="2">The sequence shown here is derived from an EMBL/GenBank/DDBJ whole genome shotgun (WGS) entry which is preliminary data.</text>
</comment>
<feature type="region of interest" description="Disordered" evidence="1">
    <location>
        <begin position="195"/>
        <end position="216"/>
    </location>
</feature>
<reference evidence="2 3" key="1">
    <citation type="submission" date="2017-03" db="EMBL/GenBank/DDBJ databases">
        <title>Genomes of endolithic fungi from Antarctica.</title>
        <authorList>
            <person name="Coleine C."/>
            <person name="Masonjones S."/>
            <person name="Stajich J.E."/>
        </authorList>
    </citation>
    <scope>NUCLEOTIDE SEQUENCE [LARGE SCALE GENOMIC DNA]</scope>
    <source>
        <strain evidence="2 3">CCFEE 6315</strain>
    </source>
</reference>
<feature type="compositionally biased region" description="Low complexity" evidence="1">
    <location>
        <begin position="198"/>
        <end position="213"/>
    </location>
</feature>
<dbReference type="InterPro" id="IPR027417">
    <property type="entry name" value="P-loop_NTPase"/>
</dbReference>
<organism evidence="2 3">
    <name type="scientific">Salinomyces thailandicus</name>
    <dbReference type="NCBI Taxonomy" id="706561"/>
    <lineage>
        <taxon>Eukaryota</taxon>
        <taxon>Fungi</taxon>
        <taxon>Dikarya</taxon>
        <taxon>Ascomycota</taxon>
        <taxon>Pezizomycotina</taxon>
        <taxon>Dothideomycetes</taxon>
        <taxon>Dothideomycetidae</taxon>
        <taxon>Mycosphaerellales</taxon>
        <taxon>Teratosphaeriaceae</taxon>
        <taxon>Salinomyces</taxon>
    </lineage>
</organism>
<dbReference type="GO" id="GO:0000400">
    <property type="term" value="F:four-way junction DNA binding"/>
    <property type="evidence" value="ECO:0007669"/>
    <property type="project" value="TreeGrafter"/>
</dbReference>
<protein>
    <submittedName>
        <fullName evidence="2">Uncharacterized protein</fullName>
    </submittedName>
</protein>
<evidence type="ECO:0000313" key="2">
    <source>
        <dbReference type="EMBL" id="TKA30649.1"/>
    </source>
</evidence>
<evidence type="ECO:0000313" key="3">
    <source>
        <dbReference type="Proteomes" id="UP000308549"/>
    </source>
</evidence>
<dbReference type="GO" id="GO:0000724">
    <property type="term" value="P:double-strand break repair via homologous recombination"/>
    <property type="evidence" value="ECO:0007669"/>
    <property type="project" value="InterPro"/>
</dbReference>
<evidence type="ECO:0000256" key="1">
    <source>
        <dbReference type="SAM" id="MobiDB-lite"/>
    </source>
</evidence>
<gene>
    <name evidence="2" type="ORF">B0A50_02369</name>
</gene>
<sequence>MAQDLGRKVLAEVEEMGLDELLAAHRPLAPTPPFNLPALDRLLPTRSPQPPLLELTSAGPSPGAGKTHLLYHLLALAVLPSANGGKGGCAVIIDTDGTFSVERLAQQLRLLLLLPSKPEDPASTTASATEPAPHDENEATAKILAALSHIHLFRPQTPASTLATLQNLPTYLLTSKTHLSHDRPLTLLALDSLPRSQTTPKANNNDNNNNPTFLPTPPPQTYLTTLTTLSNTFATPSVYTTRTTTTTTTTTTPKTRPEPLTLKLRRKAVRKFPQGVSVRAALRECGQRAQIVGEGVFEVSVVIGGGQRGGGRGVEGERFGFRVGAEGVVVAPGAVDG</sequence>
<keyword evidence="3" id="KW-1185">Reference proteome</keyword>
<dbReference type="GO" id="GO:0042148">
    <property type="term" value="P:DNA strand invasion"/>
    <property type="evidence" value="ECO:0007669"/>
    <property type="project" value="TreeGrafter"/>
</dbReference>
<dbReference type="SUPFAM" id="SSF52540">
    <property type="entry name" value="P-loop containing nucleoside triphosphate hydrolases"/>
    <property type="match status" value="1"/>
</dbReference>
<dbReference type="AlphaFoldDB" id="A0A4V5N5C9"/>
<dbReference type="GO" id="GO:0033063">
    <property type="term" value="C:Rad51B-Rad51C-Rad51D-XRCC2 complex"/>
    <property type="evidence" value="ECO:0007669"/>
    <property type="project" value="InterPro"/>
</dbReference>
<dbReference type="Gene3D" id="3.40.50.300">
    <property type="entry name" value="P-loop containing nucleotide triphosphate hydrolases"/>
    <property type="match status" value="1"/>
</dbReference>
<dbReference type="GO" id="GO:0005815">
    <property type="term" value="C:microtubule organizing center"/>
    <property type="evidence" value="ECO:0007669"/>
    <property type="project" value="TreeGrafter"/>
</dbReference>
<dbReference type="OrthoDB" id="420422at2759"/>